<dbReference type="KEGG" id="vas:GT360_09415"/>
<feature type="transmembrane region" description="Helical" evidence="1">
    <location>
        <begin position="219"/>
        <end position="244"/>
    </location>
</feature>
<feature type="transmembrane region" description="Helical" evidence="1">
    <location>
        <begin position="314"/>
        <end position="332"/>
    </location>
</feature>
<keyword evidence="1" id="KW-0472">Membrane</keyword>
<evidence type="ECO:0000259" key="2">
    <source>
        <dbReference type="PROSITE" id="PS51704"/>
    </source>
</evidence>
<dbReference type="SUPFAM" id="SSF51695">
    <property type="entry name" value="PLC-like phosphodiesterases"/>
    <property type="match status" value="1"/>
</dbReference>
<dbReference type="AlphaFoldDB" id="A0A7Z2YF36"/>
<proteinExistence type="predicted"/>
<feature type="transmembrane region" description="Helical" evidence="1">
    <location>
        <begin position="114"/>
        <end position="137"/>
    </location>
</feature>
<feature type="transmembrane region" description="Helical" evidence="1">
    <location>
        <begin position="256"/>
        <end position="274"/>
    </location>
</feature>
<dbReference type="Pfam" id="PF03009">
    <property type="entry name" value="GDPD"/>
    <property type="match status" value="1"/>
</dbReference>
<reference evidence="3 4" key="1">
    <citation type="submission" date="2020-01" db="EMBL/GenBank/DDBJ databases">
        <title>Whole genome and functional gene identification of agarase of Vibrio HN897.</title>
        <authorList>
            <person name="Liu Y."/>
            <person name="Zhao Z."/>
        </authorList>
    </citation>
    <scope>NUCLEOTIDE SEQUENCE [LARGE SCALE GENOMIC DNA]</scope>
    <source>
        <strain evidence="3 4">HN897</strain>
    </source>
</reference>
<sequence>MWHRLRTSGFQMLTSFLLVRATLLTLFVPLDLWLTSQLMQLHGVSAIANQELLSFFLSPIGFLLSLWVVTHLSFAFFVEHSTISILLAQHDVGKRSILDTFGLLVQRSFRVAKVLLAQSFGISLLLAIVLWCGRWIYGLVLSDWDINYYLDNQASALWFAVGLLVLATLPVVLFVLRYWASWWLALPLSLFQNCTQWELFKQAKRLSAAIYPHILIGHLIWLFARVAIAAMFAAGLLFLLNPILNWATTDPERYPWLMLAGALLFGVALLLSFFDRFIYASCQYYVLRLQTKRLKLVNEQARFIGLKQDTNRRMLMIVAMVSLVSVASYNGYSDIKQFVEHVQTDGSGYVISHRAGGFKYPENSEQGIQYSIELGVKSAEIDVQLTQDGQIVVFHDRDLGRMIGSPLIVEESTYSDIVAVYEQQGQTPPPLLRELLDQYADDIEFNIELKRYNRSLDLAVAMAQLLPNYQQAMIVSSLDSELLAYTMEMMAAQKPEQLPEQLLEQLTEQLRYALIYAAAVGESQLEREVDLLMVSGQWLTAWRILEIQQRGQEVLVWTINDSATMQRMFLLGVDGIITDEPKLAIEAKAAIKELDFSDRALLTLRHWLSL</sequence>
<dbReference type="PANTHER" id="PTHR46211:SF14">
    <property type="entry name" value="GLYCEROPHOSPHODIESTER PHOSPHODIESTERASE"/>
    <property type="match status" value="1"/>
</dbReference>
<evidence type="ECO:0000256" key="1">
    <source>
        <dbReference type="SAM" id="Phobius"/>
    </source>
</evidence>
<name>A0A7Z2YF36_9VIBR</name>
<accession>A0A7Z2YF36</accession>
<keyword evidence="1" id="KW-1133">Transmembrane helix</keyword>
<dbReference type="Proteomes" id="UP000464262">
    <property type="component" value="Chromosome 1"/>
</dbReference>
<keyword evidence="1" id="KW-0812">Transmembrane</keyword>
<keyword evidence="4" id="KW-1185">Reference proteome</keyword>
<dbReference type="InterPro" id="IPR030395">
    <property type="entry name" value="GP_PDE_dom"/>
</dbReference>
<dbReference type="GO" id="GO:0008081">
    <property type="term" value="F:phosphoric diester hydrolase activity"/>
    <property type="evidence" value="ECO:0007669"/>
    <property type="project" value="InterPro"/>
</dbReference>
<organism evidence="3 4">
    <name type="scientific">Vibrio astriarenae</name>
    <dbReference type="NCBI Taxonomy" id="1481923"/>
    <lineage>
        <taxon>Bacteria</taxon>
        <taxon>Pseudomonadati</taxon>
        <taxon>Pseudomonadota</taxon>
        <taxon>Gammaproteobacteria</taxon>
        <taxon>Vibrionales</taxon>
        <taxon>Vibrionaceae</taxon>
        <taxon>Vibrio</taxon>
    </lineage>
</organism>
<evidence type="ECO:0000313" key="3">
    <source>
        <dbReference type="EMBL" id="QIA64730.1"/>
    </source>
</evidence>
<gene>
    <name evidence="3" type="ORF">GT360_09415</name>
</gene>
<evidence type="ECO:0000313" key="4">
    <source>
        <dbReference type="Proteomes" id="UP000464262"/>
    </source>
</evidence>
<protein>
    <recommendedName>
        <fullName evidence="2">GP-PDE domain-containing protein</fullName>
    </recommendedName>
</protein>
<dbReference type="InterPro" id="IPR017946">
    <property type="entry name" value="PLC-like_Pdiesterase_TIM-brl"/>
</dbReference>
<dbReference type="EMBL" id="CP047475">
    <property type="protein sequence ID" value="QIA64730.1"/>
    <property type="molecule type" value="Genomic_DNA"/>
</dbReference>
<dbReference type="PANTHER" id="PTHR46211">
    <property type="entry name" value="GLYCEROPHOSPHORYL DIESTER PHOSPHODIESTERASE"/>
    <property type="match status" value="1"/>
</dbReference>
<feature type="transmembrane region" description="Helical" evidence="1">
    <location>
        <begin position="157"/>
        <end position="180"/>
    </location>
</feature>
<dbReference type="PROSITE" id="PS51704">
    <property type="entry name" value="GP_PDE"/>
    <property type="match status" value="1"/>
</dbReference>
<feature type="domain" description="GP-PDE" evidence="2">
    <location>
        <begin position="348"/>
        <end position="588"/>
    </location>
</feature>
<feature type="transmembrane region" description="Helical" evidence="1">
    <location>
        <begin position="56"/>
        <end position="78"/>
    </location>
</feature>
<dbReference type="GO" id="GO:0006629">
    <property type="term" value="P:lipid metabolic process"/>
    <property type="evidence" value="ECO:0007669"/>
    <property type="project" value="InterPro"/>
</dbReference>
<dbReference type="Gene3D" id="3.20.20.190">
    <property type="entry name" value="Phosphatidylinositol (PI) phosphodiesterase"/>
    <property type="match status" value="1"/>
</dbReference>